<dbReference type="OrthoDB" id="505385at2759"/>
<organism evidence="3 4">
    <name type="scientific">Chlorella vulgaris</name>
    <name type="common">Green alga</name>
    <dbReference type="NCBI Taxonomy" id="3077"/>
    <lineage>
        <taxon>Eukaryota</taxon>
        <taxon>Viridiplantae</taxon>
        <taxon>Chlorophyta</taxon>
        <taxon>core chlorophytes</taxon>
        <taxon>Trebouxiophyceae</taxon>
        <taxon>Chlorellales</taxon>
        <taxon>Chlorellaceae</taxon>
        <taxon>Chlorella clade</taxon>
        <taxon>Chlorella</taxon>
    </lineage>
</organism>
<dbReference type="Pfam" id="PF02469">
    <property type="entry name" value="Fasciclin"/>
    <property type="match status" value="1"/>
</dbReference>
<dbReference type="SUPFAM" id="SSF82153">
    <property type="entry name" value="FAS1 domain"/>
    <property type="match status" value="1"/>
</dbReference>
<dbReference type="AlphaFoldDB" id="A0A9D4YYC8"/>
<dbReference type="Gene3D" id="2.30.180.10">
    <property type="entry name" value="FAS1 domain"/>
    <property type="match status" value="1"/>
</dbReference>
<feature type="chain" id="PRO_5039722917" description="FAS1 domain-containing protein" evidence="1">
    <location>
        <begin position="20"/>
        <end position="463"/>
    </location>
</feature>
<feature type="domain" description="FAS1" evidence="2">
    <location>
        <begin position="129"/>
        <end position="191"/>
    </location>
</feature>
<evidence type="ECO:0000313" key="3">
    <source>
        <dbReference type="EMBL" id="KAI3433487.1"/>
    </source>
</evidence>
<feature type="signal peptide" evidence="1">
    <location>
        <begin position="1"/>
        <end position="19"/>
    </location>
</feature>
<protein>
    <recommendedName>
        <fullName evidence="2">FAS1 domain-containing protein</fullName>
    </recommendedName>
</protein>
<evidence type="ECO:0000256" key="1">
    <source>
        <dbReference type="SAM" id="SignalP"/>
    </source>
</evidence>
<sequence>MKGLLCAAAFAGLLVLCSAGSGKDIWGETTLVNYPPGRTRLTVPNQANDVGAPAPIDLKCQCSDADPRGELSQEVSFSCFYQRHFGNCNQDYLFDANAELAPEGFCQISCSRCNCCQSPAEVLQQLGATRFLQAANATSPGLTDLLTHPGWTGTLLVPTDAAFDAALAQYQSLLQNPPALQQLLKFHILPPEPVRRGLWTSPFLSLGPKLYTAYDGPNTLSSSKFSLPAGTTYEGGVAGFAIQGPYNSANVIKASGAEAHLGPLRDTQPAHLPDAPANAALCTDLNRVPFPLQSDVPSCKGYITLVDAVLLPFDPAVPLPTDFTAAGAMLGAAGCAVQPNALIRGTQVLAGESNRQATIGDCCNSCAATSGCNAWRYCSQKGGCPMPNGAPIPYGFCALLSSPELAAGQAPSYEDFSAVTVPLASGFPLAGPVKAAPVTAPVAEATPAPPLVVAAGGNRRMRA</sequence>
<keyword evidence="1" id="KW-0732">Signal</keyword>
<dbReference type="InterPro" id="IPR036378">
    <property type="entry name" value="FAS1_dom_sf"/>
</dbReference>
<keyword evidence="4" id="KW-1185">Reference proteome</keyword>
<accession>A0A9D4YYC8</accession>
<proteinExistence type="predicted"/>
<evidence type="ECO:0000313" key="4">
    <source>
        <dbReference type="Proteomes" id="UP001055712"/>
    </source>
</evidence>
<gene>
    <name evidence="3" type="ORF">D9Q98_003299</name>
</gene>
<dbReference type="InterPro" id="IPR000782">
    <property type="entry name" value="FAS1_domain"/>
</dbReference>
<reference evidence="3" key="1">
    <citation type="journal article" date="2019" name="Plant J.">
        <title>Chlorella vulgaris genome assembly and annotation reveals the molecular basis for metabolic acclimation to high light conditions.</title>
        <authorList>
            <person name="Cecchin M."/>
            <person name="Marcolungo L."/>
            <person name="Rossato M."/>
            <person name="Girolomoni L."/>
            <person name="Cosentino E."/>
            <person name="Cuine S."/>
            <person name="Li-Beisson Y."/>
            <person name="Delledonne M."/>
            <person name="Ballottari M."/>
        </authorList>
    </citation>
    <scope>NUCLEOTIDE SEQUENCE</scope>
    <source>
        <strain evidence="3">211/11P</strain>
    </source>
</reference>
<name>A0A9D4YYC8_CHLVU</name>
<dbReference type="Proteomes" id="UP001055712">
    <property type="component" value="Unassembled WGS sequence"/>
</dbReference>
<comment type="caution">
    <text evidence="3">The sequence shown here is derived from an EMBL/GenBank/DDBJ whole genome shotgun (WGS) entry which is preliminary data.</text>
</comment>
<reference evidence="3" key="2">
    <citation type="submission" date="2020-11" db="EMBL/GenBank/DDBJ databases">
        <authorList>
            <person name="Cecchin M."/>
            <person name="Marcolungo L."/>
            <person name="Rossato M."/>
            <person name="Girolomoni L."/>
            <person name="Cosentino E."/>
            <person name="Cuine S."/>
            <person name="Li-Beisson Y."/>
            <person name="Delledonne M."/>
            <person name="Ballottari M."/>
        </authorList>
    </citation>
    <scope>NUCLEOTIDE SEQUENCE</scope>
    <source>
        <strain evidence="3">211/11P</strain>
        <tissue evidence="3">Whole cell</tissue>
    </source>
</reference>
<dbReference type="EMBL" id="SIDB01000004">
    <property type="protein sequence ID" value="KAI3433487.1"/>
    <property type="molecule type" value="Genomic_DNA"/>
</dbReference>
<evidence type="ECO:0000259" key="2">
    <source>
        <dbReference type="Pfam" id="PF02469"/>
    </source>
</evidence>